<proteinExistence type="predicted"/>
<evidence type="ECO:0000313" key="2">
    <source>
        <dbReference type="Proteomes" id="UP000789738"/>
    </source>
</evidence>
<sequence>MRLAFSQARSENPECAERNRRIKDFLEFKLVYYIGLYNSRFAIFLL</sequence>
<evidence type="ECO:0000313" key="1">
    <source>
        <dbReference type="EMBL" id="CAG9708543.1"/>
    </source>
</evidence>
<dbReference type="EMBL" id="CAKJVE010000004">
    <property type="protein sequence ID" value="CAG9708543.1"/>
    <property type="molecule type" value="Genomic_DNA"/>
</dbReference>
<organism evidence="1 2">
    <name type="scientific">Clostridium neonatale</name>
    <dbReference type="NCBI Taxonomy" id="137838"/>
    <lineage>
        <taxon>Bacteria</taxon>
        <taxon>Bacillati</taxon>
        <taxon>Bacillota</taxon>
        <taxon>Clostridia</taxon>
        <taxon>Eubacteriales</taxon>
        <taxon>Clostridiaceae</taxon>
        <taxon>Clostridium</taxon>
    </lineage>
</organism>
<comment type="caution">
    <text evidence="1">The sequence shown here is derived from an EMBL/GenBank/DDBJ whole genome shotgun (WGS) entry which is preliminary data.</text>
</comment>
<name>A0AA86JNR8_9CLOT</name>
<reference evidence="1" key="1">
    <citation type="submission" date="2021-10" db="EMBL/GenBank/DDBJ databases">
        <authorList>
            <person name="Mesa V."/>
        </authorList>
    </citation>
    <scope>NUCLEOTIDE SEQUENCE</scope>
    <source>
        <strain evidence="1">CC3_PB</strain>
    </source>
</reference>
<protein>
    <submittedName>
        <fullName evidence="1">Uncharacterized protein</fullName>
    </submittedName>
</protein>
<dbReference type="Proteomes" id="UP000789738">
    <property type="component" value="Unassembled WGS sequence"/>
</dbReference>
<dbReference type="AlphaFoldDB" id="A0AA86JNR8"/>
<gene>
    <name evidence="1" type="ORF">CNEO_43679</name>
</gene>
<accession>A0AA86JNR8</accession>